<feature type="compositionally biased region" description="Polar residues" evidence="1">
    <location>
        <begin position="68"/>
        <end position="93"/>
    </location>
</feature>
<evidence type="ECO:0000313" key="3">
    <source>
        <dbReference type="Proteomes" id="UP001597119"/>
    </source>
</evidence>
<evidence type="ECO:0000313" key="2">
    <source>
        <dbReference type="EMBL" id="MFD1589468.1"/>
    </source>
</evidence>
<dbReference type="EMBL" id="JBHUDJ010000015">
    <property type="protein sequence ID" value="MFD1589468.1"/>
    <property type="molecule type" value="Genomic_DNA"/>
</dbReference>
<feature type="region of interest" description="Disordered" evidence="1">
    <location>
        <begin position="28"/>
        <end position="94"/>
    </location>
</feature>
<dbReference type="Proteomes" id="UP001597119">
    <property type="component" value="Unassembled WGS sequence"/>
</dbReference>
<protein>
    <submittedName>
        <fullName evidence="2">Uncharacterized protein</fullName>
    </submittedName>
</protein>
<accession>A0ABD6CGV5</accession>
<evidence type="ECO:0000256" key="1">
    <source>
        <dbReference type="SAM" id="MobiDB-lite"/>
    </source>
</evidence>
<dbReference type="RefSeq" id="WP_247381051.1">
    <property type="nucleotide sequence ID" value="NZ_JALLGV010000009.1"/>
</dbReference>
<feature type="compositionally biased region" description="Low complexity" evidence="1">
    <location>
        <begin position="28"/>
        <end position="67"/>
    </location>
</feature>
<dbReference type="AlphaFoldDB" id="A0ABD6CGV5"/>
<proteinExistence type="predicted"/>
<reference evidence="2 3" key="1">
    <citation type="journal article" date="2019" name="Int. J. Syst. Evol. Microbiol.">
        <title>The Global Catalogue of Microorganisms (GCM) 10K type strain sequencing project: providing services to taxonomists for standard genome sequencing and annotation.</title>
        <authorList>
            <consortium name="The Broad Institute Genomics Platform"/>
            <consortium name="The Broad Institute Genome Sequencing Center for Infectious Disease"/>
            <person name="Wu L."/>
            <person name="Ma J."/>
        </authorList>
    </citation>
    <scope>NUCLEOTIDE SEQUENCE [LARGE SCALE GENOMIC DNA]</scope>
    <source>
        <strain evidence="2 3">CGMCC 1.12125</strain>
    </source>
</reference>
<comment type="caution">
    <text evidence="2">The sequence shown here is derived from an EMBL/GenBank/DDBJ whole genome shotgun (WGS) entry which is preliminary data.</text>
</comment>
<gene>
    <name evidence="2" type="ORF">ACFR9U_21030</name>
</gene>
<sequence length="384" mass="40272">MAGNSNQQDGINRRRYLGLAAAVAVAGCSEAASSRVPSDTATNTTASTSGTATETATDTPTATDSAARNTETTDAPSETGIESSADATETDSTAQHIAAAQDALAAAYSAFLTEGDEDALADVTAASYPFKNDEVLAAIDDADRTLGWAAASRSTPKQEQTIAELESMARFLETIAREQERLATAYWWVEDVRDKFFEEAHSTLGDYLDAAVAIGSDTERALDDLEATIDASAARSVEPLDAAAVSDKIEQMRAEIETIDDMKQAFDPGIDGLVHLWDAVRAYNLGNYSVAMSEYGEAADDFGDAVGKFEDLDPTPAFESNVEGMADATAVLEPGCNDLATAAAGKADGADTLADWQITLAHEQFDSNDDVADMPSITDGPGGD</sequence>
<keyword evidence="3" id="KW-1185">Reference proteome</keyword>
<name>A0ABD6CGV5_9EURY</name>
<organism evidence="2 3">
    <name type="scientific">Halorientalis brevis</name>
    <dbReference type="NCBI Taxonomy" id="1126241"/>
    <lineage>
        <taxon>Archaea</taxon>
        <taxon>Methanobacteriati</taxon>
        <taxon>Methanobacteriota</taxon>
        <taxon>Stenosarchaea group</taxon>
        <taxon>Halobacteria</taxon>
        <taxon>Halobacteriales</taxon>
        <taxon>Haloarculaceae</taxon>
        <taxon>Halorientalis</taxon>
    </lineage>
</organism>